<dbReference type="SUPFAM" id="SSF117856">
    <property type="entry name" value="AF0104/ALDC/Ptd012-like"/>
    <property type="match status" value="1"/>
</dbReference>
<evidence type="ECO:0000259" key="1">
    <source>
        <dbReference type="PROSITE" id="PS51742"/>
    </source>
</evidence>
<dbReference type="KEGG" id="mtua:CSH63_23905"/>
<sequence>MRSHDLTPGRMIGITFDHGEDFFTALGDACRAHGIRHGYIPVFIAGFSTVEIVGTCQRLDNPQAPVWDRVHLSNVEAFGGGTIAYDQADDRVLPHIHVSVGLKEHSATGHTSHLLAATVQFLTEMLIIEVAGPAMRRVPDPTLYDVPLLRFGDSGEDR</sequence>
<accession>A0A386WPS7</accession>
<protein>
    <submittedName>
        <fullName evidence="2">DUF296 domain-containing protein</fullName>
    </submittedName>
</protein>
<dbReference type="Proteomes" id="UP000267804">
    <property type="component" value="Chromosome"/>
</dbReference>
<dbReference type="Gene3D" id="3.30.1330.80">
    <property type="entry name" value="Hypothetical protein, similar to alpha- acetolactate decarboxylase, domain 2"/>
    <property type="match status" value="1"/>
</dbReference>
<dbReference type="RefSeq" id="WP_120572173.1">
    <property type="nucleotide sequence ID" value="NZ_CP024087.1"/>
</dbReference>
<organism evidence="2 3">
    <name type="scientific">Micromonospora tulbaghiae</name>
    <dbReference type="NCBI Taxonomy" id="479978"/>
    <lineage>
        <taxon>Bacteria</taxon>
        <taxon>Bacillati</taxon>
        <taxon>Actinomycetota</taxon>
        <taxon>Actinomycetes</taxon>
        <taxon>Micromonosporales</taxon>
        <taxon>Micromonosporaceae</taxon>
        <taxon>Micromonospora</taxon>
    </lineage>
</organism>
<evidence type="ECO:0000313" key="2">
    <source>
        <dbReference type="EMBL" id="AYF30436.1"/>
    </source>
</evidence>
<dbReference type="EMBL" id="CP024087">
    <property type="protein sequence ID" value="AYF30436.1"/>
    <property type="molecule type" value="Genomic_DNA"/>
</dbReference>
<dbReference type="Pfam" id="PF03479">
    <property type="entry name" value="PCC"/>
    <property type="match status" value="1"/>
</dbReference>
<gene>
    <name evidence="2" type="ORF">CSH63_23905</name>
</gene>
<reference evidence="2 3" key="1">
    <citation type="submission" date="2017-10" db="EMBL/GenBank/DDBJ databases">
        <title>Integration of genomic and chemical information greatly accelerates assignment of the full stereostructure of myelolactone, a potent inhibitor of myeloma from a marine-derived Micromonospora.</title>
        <authorList>
            <person name="Kim M.C."/>
            <person name="Machado H."/>
            <person name="Jensen P.R."/>
            <person name="Fenical W."/>
        </authorList>
    </citation>
    <scope>NUCLEOTIDE SEQUENCE [LARGE SCALE GENOMIC DNA]</scope>
    <source>
        <strain evidence="2 3">CNY-010</strain>
    </source>
</reference>
<evidence type="ECO:0000313" key="3">
    <source>
        <dbReference type="Proteomes" id="UP000267804"/>
    </source>
</evidence>
<feature type="domain" description="PPC" evidence="1">
    <location>
        <begin position="6"/>
        <end position="152"/>
    </location>
</feature>
<dbReference type="PROSITE" id="PS51742">
    <property type="entry name" value="PPC"/>
    <property type="match status" value="1"/>
</dbReference>
<dbReference type="AlphaFoldDB" id="A0A386WPS7"/>
<name>A0A386WPS7_9ACTN</name>
<proteinExistence type="predicted"/>
<dbReference type="InterPro" id="IPR005175">
    <property type="entry name" value="PPC_dom"/>
</dbReference>